<dbReference type="InterPro" id="IPR028591">
    <property type="entry name" value="DIS3L2"/>
</dbReference>
<feature type="binding site" evidence="5">
    <location>
        <position position="915"/>
    </location>
    <ligand>
        <name>Mg(2+)</name>
        <dbReference type="ChEBI" id="CHEBI:18420"/>
    </ligand>
</feature>
<dbReference type="SMR" id="M2RPD8"/>
<gene>
    <name evidence="9" type="primary">CsMn04</name>
    <name evidence="9" type="ORF">CERSUDRAFT_111326</name>
</gene>
<dbReference type="Gene3D" id="2.40.50.690">
    <property type="match status" value="1"/>
</dbReference>
<dbReference type="OrthoDB" id="372421at2759"/>
<keyword evidence="5" id="KW-0464">Manganese</keyword>
<dbReference type="PROSITE" id="PS01175">
    <property type="entry name" value="RIBONUCLEASE_II"/>
    <property type="match status" value="1"/>
</dbReference>
<keyword evidence="10" id="KW-1185">Reference proteome</keyword>
<dbReference type="InterPro" id="IPR041093">
    <property type="entry name" value="Dis3l2-like_C"/>
</dbReference>
<feature type="compositionally biased region" description="Polar residues" evidence="7">
    <location>
        <begin position="22"/>
        <end position="34"/>
    </location>
</feature>
<dbReference type="Gene3D" id="2.40.50.140">
    <property type="entry name" value="Nucleic acid-binding proteins"/>
    <property type="match status" value="1"/>
</dbReference>
<evidence type="ECO:0000256" key="7">
    <source>
        <dbReference type="SAM" id="MobiDB-lite"/>
    </source>
</evidence>
<dbReference type="FunFam" id="2.40.50.690:FF:000001">
    <property type="entry name" value="Cell wall biogenesis protein"/>
    <property type="match status" value="1"/>
</dbReference>
<feature type="compositionally biased region" description="Basic and acidic residues" evidence="7">
    <location>
        <begin position="1393"/>
        <end position="1406"/>
    </location>
</feature>
<feature type="domain" description="RNB" evidence="8">
    <location>
        <begin position="894"/>
        <end position="1231"/>
    </location>
</feature>
<dbReference type="GO" id="GO:0046872">
    <property type="term" value="F:metal ion binding"/>
    <property type="evidence" value="ECO:0007669"/>
    <property type="project" value="UniProtKB-KW"/>
</dbReference>
<feature type="compositionally biased region" description="Low complexity" evidence="7">
    <location>
        <begin position="47"/>
        <end position="58"/>
    </location>
</feature>
<dbReference type="GO" id="GO:0003723">
    <property type="term" value="F:RNA binding"/>
    <property type="evidence" value="ECO:0007669"/>
    <property type="project" value="UniProtKB-KW"/>
</dbReference>
<evidence type="ECO:0000313" key="9">
    <source>
        <dbReference type="EMBL" id="EMD40746.1"/>
    </source>
</evidence>
<dbReference type="Gene3D" id="2.40.50.700">
    <property type="match status" value="1"/>
</dbReference>
<organism evidence="9 10">
    <name type="scientific">Ceriporiopsis subvermispora (strain B)</name>
    <name type="common">White-rot fungus</name>
    <name type="synonym">Gelatoporia subvermispora</name>
    <dbReference type="NCBI Taxonomy" id="914234"/>
    <lineage>
        <taxon>Eukaryota</taxon>
        <taxon>Fungi</taxon>
        <taxon>Dikarya</taxon>
        <taxon>Basidiomycota</taxon>
        <taxon>Agaricomycotina</taxon>
        <taxon>Agaricomycetes</taxon>
        <taxon>Polyporales</taxon>
        <taxon>Gelatoporiaceae</taxon>
        <taxon>Gelatoporia</taxon>
    </lineage>
</organism>
<protein>
    <recommendedName>
        <fullName evidence="5">DIS3-like exonuclease 2</fullName>
        <ecNumber evidence="5">3.1.13.-</ecNumber>
    </recommendedName>
</protein>
<dbReference type="InterPro" id="IPR022966">
    <property type="entry name" value="RNase_II/R_CS"/>
</dbReference>
<dbReference type="GO" id="GO:0000932">
    <property type="term" value="C:P-body"/>
    <property type="evidence" value="ECO:0007669"/>
    <property type="project" value="UniProtKB-SubCell"/>
</dbReference>
<dbReference type="FunFam" id="2.40.50.700:FF:000002">
    <property type="entry name" value="Cell wall biogenesis protein"/>
    <property type="match status" value="1"/>
</dbReference>
<evidence type="ECO:0000256" key="2">
    <source>
        <dbReference type="ARBA" id="ARBA00022723"/>
    </source>
</evidence>
<feature type="region of interest" description="Disordered" evidence="7">
    <location>
        <begin position="1389"/>
        <end position="1410"/>
    </location>
</feature>
<evidence type="ECO:0000313" key="10">
    <source>
        <dbReference type="Proteomes" id="UP000016930"/>
    </source>
</evidence>
<dbReference type="InterPro" id="IPR041505">
    <property type="entry name" value="Dis3_CSD2"/>
</dbReference>
<dbReference type="InterPro" id="IPR001900">
    <property type="entry name" value="RNase_II/R"/>
</dbReference>
<dbReference type="Pfam" id="PF17877">
    <property type="entry name" value="Dis3l2_C_term"/>
    <property type="match status" value="1"/>
</dbReference>
<feature type="region of interest" description="Disordered" evidence="7">
    <location>
        <begin position="1"/>
        <end position="250"/>
    </location>
</feature>
<dbReference type="SMART" id="SM00955">
    <property type="entry name" value="RNB"/>
    <property type="match status" value="1"/>
</dbReference>
<feature type="compositionally biased region" description="Low complexity" evidence="7">
    <location>
        <begin position="110"/>
        <end position="123"/>
    </location>
</feature>
<feature type="site" description="Important for catalytic activity" evidence="5">
    <location>
        <position position="914"/>
    </location>
</feature>
<evidence type="ECO:0000256" key="6">
    <source>
        <dbReference type="SAM" id="Coils"/>
    </source>
</evidence>
<dbReference type="EC" id="3.1.13.-" evidence="5"/>
<evidence type="ECO:0000259" key="8">
    <source>
        <dbReference type="SMART" id="SM00955"/>
    </source>
</evidence>
<evidence type="ECO:0000256" key="5">
    <source>
        <dbReference type="HAMAP-Rule" id="MF_03045"/>
    </source>
</evidence>
<feature type="compositionally biased region" description="Polar residues" evidence="7">
    <location>
        <begin position="160"/>
        <end position="194"/>
    </location>
</feature>
<evidence type="ECO:0000256" key="4">
    <source>
        <dbReference type="ARBA" id="ARBA00022884"/>
    </source>
</evidence>
<keyword evidence="5" id="KW-0540">Nuclease</keyword>
<dbReference type="PANTHER" id="PTHR23355:SF9">
    <property type="entry name" value="DIS3-LIKE EXONUCLEASE 2"/>
    <property type="match status" value="1"/>
</dbReference>
<dbReference type="PANTHER" id="PTHR23355">
    <property type="entry name" value="RIBONUCLEASE"/>
    <property type="match status" value="1"/>
</dbReference>
<comment type="function">
    <text evidence="5">3'-5'-exoribonuclease that specifically recognizes RNAs polyuridylated at their 3' end and mediates their degradation. Component of an exosome-independent RNA degradation pathway that mediates degradation of cytoplasmic mRNAs that have been deadenylated and subsequently uridylated at their 3'.</text>
</comment>
<dbReference type="InterPro" id="IPR050180">
    <property type="entry name" value="RNR_Ribonuclease"/>
</dbReference>
<dbReference type="InterPro" id="IPR012340">
    <property type="entry name" value="NA-bd_OB-fold"/>
</dbReference>
<evidence type="ECO:0000256" key="3">
    <source>
        <dbReference type="ARBA" id="ARBA00022842"/>
    </source>
</evidence>
<reference evidence="9 10" key="1">
    <citation type="journal article" date="2012" name="Proc. Natl. Acad. Sci. U.S.A.">
        <title>Comparative genomics of Ceriporiopsis subvermispora and Phanerochaete chrysosporium provide insight into selective ligninolysis.</title>
        <authorList>
            <person name="Fernandez-Fueyo E."/>
            <person name="Ruiz-Duenas F.J."/>
            <person name="Ferreira P."/>
            <person name="Floudas D."/>
            <person name="Hibbett D.S."/>
            <person name="Canessa P."/>
            <person name="Larrondo L.F."/>
            <person name="James T.Y."/>
            <person name="Seelenfreund D."/>
            <person name="Lobos S."/>
            <person name="Polanco R."/>
            <person name="Tello M."/>
            <person name="Honda Y."/>
            <person name="Watanabe T."/>
            <person name="Watanabe T."/>
            <person name="Ryu J.S."/>
            <person name="Kubicek C.P."/>
            <person name="Schmoll M."/>
            <person name="Gaskell J."/>
            <person name="Hammel K.E."/>
            <person name="St John F.J."/>
            <person name="Vanden Wymelenberg A."/>
            <person name="Sabat G."/>
            <person name="Splinter BonDurant S."/>
            <person name="Syed K."/>
            <person name="Yadav J.S."/>
            <person name="Doddapaneni H."/>
            <person name="Subramanian V."/>
            <person name="Lavin J.L."/>
            <person name="Oguiza J.A."/>
            <person name="Perez G."/>
            <person name="Pisabarro A.G."/>
            <person name="Ramirez L."/>
            <person name="Santoyo F."/>
            <person name="Master E."/>
            <person name="Coutinho P.M."/>
            <person name="Henrissat B."/>
            <person name="Lombard V."/>
            <person name="Magnuson J.K."/>
            <person name="Kuees U."/>
            <person name="Hori C."/>
            <person name="Igarashi K."/>
            <person name="Samejima M."/>
            <person name="Held B.W."/>
            <person name="Barry K.W."/>
            <person name="LaButti K.M."/>
            <person name="Lapidus A."/>
            <person name="Lindquist E.A."/>
            <person name="Lucas S.M."/>
            <person name="Riley R."/>
            <person name="Salamov A.A."/>
            <person name="Hoffmeister D."/>
            <person name="Schwenk D."/>
            <person name="Hadar Y."/>
            <person name="Yarden O."/>
            <person name="de Vries R.P."/>
            <person name="Wiebenga A."/>
            <person name="Stenlid J."/>
            <person name="Eastwood D."/>
            <person name="Grigoriev I.V."/>
            <person name="Berka R.M."/>
            <person name="Blanchette R.A."/>
            <person name="Kersten P."/>
            <person name="Martinez A.T."/>
            <person name="Vicuna R."/>
            <person name="Cullen D."/>
        </authorList>
    </citation>
    <scope>NUCLEOTIDE SEQUENCE [LARGE SCALE GENOMIC DNA]</scope>
    <source>
        <strain evidence="9 10">B</strain>
    </source>
</reference>
<comment type="subcellular location">
    <subcellularLocation>
        <location evidence="5">Cytoplasm</location>
    </subcellularLocation>
    <subcellularLocation>
        <location evidence="5">Cytoplasm</location>
        <location evidence="5">P-body</location>
    </subcellularLocation>
</comment>
<dbReference type="GO" id="GO:0000175">
    <property type="term" value="F:3'-5'-RNA exonuclease activity"/>
    <property type="evidence" value="ECO:0007669"/>
    <property type="project" value="UniProtKB-UniRule"/>
</dbReference>
<keyword evidence="5" id="KW-0378">Hydrolase</keyword>
<dbReference type="HOGENOM" id="CLU_002333_0_0_1"/>
<dbReference type="GO" id="GO:1990074">
    <property type="term" value="P:polyuridylation-dependent mRNA catabolic process"/>
    <property type="evidence" value="ECO:0007669"/>
    <property type="project" value="UniProtKB-UniRule"/>
</dbReference>
<name>M2RPD8_CERS8</name>
<keyword evidence="6" id="KW-0175">Coiled coil</keyword>
<keyword evidence="4 5" id="KW-0694">RNA-binding</keyword>
<dbReference type="HAMAP" id="MF_03045">
    <property type="entry name" value="DIS3L2"/>
    <property type="match status" value="1"/>
</dbReference>
<feature type="region of interest" description="Disordered" evidence="7">
    <location>
        <begin position="750"/>
        <end position="783"/>
    </location>
</feature>
<dbReference type="Proteomes" id="UP000016930">
    <property type="component" value="Unassembled WGS sequence"/>
</dbReference>
<dbReference type="STRING" id="914234.M2RPD8"/>
<proteinExistence type="inferred from homology"/>
<feature type="compositionally biased region" description="Low complexity" evidence="7">
    <location>
        <begin position="70"/>
        <end position="82"/>
    </location>
</feature>
<dbReference type="Pfam" id="PF17849">
    <property type="entry name" value="OB_Dis3"/>
    <property type="match status" value="1"/>
</dbReference>
<dbReference type="GO" id="GO:0000956">
    <property type="term" value="P:nuclear-transcribed mRNA catabolic process"/>
    <property type="evidence" value="ECO:0007669"/>
    <property type="project" value="UniProtKB-UniRule"/>
</dbReference>
<evidence type="ECO:0000256" key="1">
    <source>
        <dbReference type="ARBA" id="ARBA00022490"/>
    </source>
</evidence>
<keyword evidence="3 5" id="KW-0460">Magnesium</keyword>
<dbReference type="SUPFAM" id="SSF50249">
    <property type="entry name" value="Nucleic acid-binding proteins"/>
    <property type="match status" value="3"/>
</dbReference>
<feature type="region of interest" description="Disordered" evidence="7">
    <location>
        <begin position="676"/>
        <end position="707"/>
    </location>
</feature>
<comment type="cofactor">
    <cofactor evidence="5">
        <name>Mg(2+)</name>
        <dbReference type="ChEBI" id="CHEBI:18420"/>
    </cofactor>
    <cofactor evidence="5">
        <name>Mn(2+)</name>
        <dbReference type="ChEBI" id="CHEBI:29035"/>
    </cofactor>
</comment>
<keyword evidence="5" id="KW-0269">Exonuclease</keyword>
<feature type="coiled-coil region" evidence="6">
    <location>
        <begin position="357"/>
        <end position="384"/>
    </location>
</feature>
<accession>M2RPD8</accession>
<comment type="similarity">
    <text evidence="5">Belongs to the RNR ribonuclease family. DIS3L2 subfamily.</text>
</comment>
<keyword evidence="2 5" id="KW-0479">Metal-binding</keyword>
<feature type="compositionally biased region" description="Polar residues" evidence="7">
    <location>
        <begin position="228"/>
        <end position="238"/>
    </location>
</feature>
<dbReference type="Pfam" id="PF00773">
    <property type="entry name" value="RNB"/>
    <property type="match status" value="1"/>
</dbReference>
<feature type="compositionally biased region" description="Basic and acidic residues" evidence="7">
    <location>
        <begin position="761"/>
        <end position="783"/>
    </location>
</feature>
<feature type="binding site" evidence="5">
    <location>
        <position position="906"/>
    </location>
    <ligand>
        <name>Mg(2+)</name>
        <dbReference type="ChEBI" id="CHEBI:18420"/>
    </ligand>
</feature>
<keyword evidence="1 5" id="KW-0963">Cytoplasm</keyword>
<dbReference type="EMBL" id="KB445792">
    <property type="protein sequence ID" value="EMD40746.1"/>
    <property type="molecule type" value="Genomic_DNA"/>
</dbReference>
<sequence length="1467" mass="160430">MTDEVTLKNQQDTPRADEKKSSANSSVPAQSNAGKGQKKSGPHPRTASVSNGSGNAAARPSSRSGAKKPSTASAQVADSASDSSKKDNNKKPDHRARPSTGGNARIAGNRRPSQGQGSRQSSGNVKDGSLKAKQTASATPPGVDSSDALSSLQRVIADLKTTSSSPNQSSAATGNSLPASASMPSTQGNSSTLPANAPVFQPGAIAFPGSNTEPPRHRKAASLGGSGPTNAQSYSPNLGSMMEDAEDGQGAATIEEGEIQESVYQSSHPRRSLSQSFTAPRFAALAAQQDQGEALGPSGRPQLAPNFMFGARRRPSSAMPMGPPISEEDVGFQFPQQTQNNFGEDLPSRKTDNGSEISGIMAEQIALQNQIEALQQQQQALYQQQLASNQVLSFQTPGLAPGRGAHRRVHSTVPMGMGMNAFGGPQTAMGHFGSLGAMGMGLDGQPSNVPRGHGRRHSVNVLNKSSSQHTPGPIGFTNSLDGFDDGFVPPPGLGGNTQHARSDSSWRINGGVGGLQAGNFAADLAQAQAQLQSLQQFRAAAGGHHQKMASFSFPNMLPNMMAANMMGLGLPGINLLQQQQQQFQSQLQQQSSQPQRKSLFAPYLPQASLPPLLAAGKLVVGILRVNKRNRSDAYVATEVLDADIYICGSKDRNRALEGDIVAVELLDVDEVWGTKKEKEEKKRKKEENSAYDPKGPAGRKNDKKKDDVEVEGQGLMLFEDEEVTDEVKPQFAGHVVAVVERMPGQLFSGTLGLLRPSSAATKEKQEAERREREGDRGDEPRRQIERPKIVWFKPTDKRVPLIAIPTEQAPPDFVQNSEAYANKLFVACIKRHPISSLHPFGTLVEELGPIGDIEVETSALLKDCNFPTEEFTENVMKCLPPIPWTIPEREFELRKDLRGERIFTIDPDTAKDLDDALSVKANEDGTYDVGVHVADVSYFVKPNTALDRDARKRATSVYLIQRAVPMLPPALSEQLCSLVPGEDRLAFTVIFTMTKEGKVLKKWFGKSVIRSTAKLSYENAQAVLQGKELINKPVGEHNEADIANDIKILDSLAQLLRSRRFQNGCVKTESLKLSFKLDDNGMPVDCWPHDRIEAHHLVEEFMLLTNIAVAQQIAVHFSEQALLRRHDAPIERRLVAFVQRAERLGYKMDISSVATLMSSLQAVQDPTARRILEMLLQKASPRAKYFCAGMLDIAKYTHYALNVPLYTHFTSPIRRYADILVHRQLDSILQNGAEPKFTMDRDAVAKVAQQCNIKRDSAKLAEEQSTHLFLCILIADLTQRFGPVIRRARVVGVLDAAFDVLIPEFGIEKRVHVDQMPIDNHVYDEHTHTLQIYWSDKDVITWLAENSDDEHLKKVKQTAEQHAAKMEVVSRSVLDEKALFDEDDAEDEIVLGRSDERDQEKTETSRQRLLSKAKVPPAFEGLKTTTSGHKIQEIRELMTVPVIVTADLTKSPPVIKVYSVNPYAERK</sequence>
<feature type="compositionally biased region" description="Basic and acidic residues" evidence="7">
    <location>
        <begin position="676"/>
        <end position="688"/>
    </location>
</feature>